<dbReference type="GO" id="GO:0008795">
    <property type="term" value="F:NAD+ synthase activity"/>
    <property type="evidence" value="ECO:0007669"/>
    <property type="project" value="UniProtKB-EC"/>
</dbReference>
<evidence type="ECO:0000256" key="2">
    <source>
        <dbReference type="ARBA" id="ARBA00022598"/>
    </source>
</evidence>
<dbReference type="PANTHER" id="PTHR23090">
    <property type="entry name" value="NH 3 /GLUTAMINE-DEPENDENT NAD + SYNTHETASE"/>
    <property type="match status" value="1"/>
</dbReference>
<organism evidence="9 10">
    <name type="scientific">Halosegnis longus</name>
    <dbReference type="NCBI Taxonomy" id="2216012"/>
    <lineage>
        <taxon>Archaea</taxon>
        <taxon>Methanobacteriati</taxon>
        <taxon>Methanobacteriota</taxon>
        <taxon>Stenosarchaea group</taxon>
        <taxon>Halobacteria</taxon>
        <taxon>Halobacteriales</taxon>
        <taxon>Natronomonadaceae</taxon>
        <taxon>Halosegnis</taxon>
    </lineage>
</organism>
<sequence length="268" mass="28176">MTQMEASLPTDRTPATLHEQAEQFVLDTVTEAGAEGVVLALDGSVETATLAAVATDALGPDSVTALVMPAFLTSEAAARDAEIIAQGLGLTPQRVQLQPLLGAFREAMDETGVPADDTVAVENALARFRMVCRYYVANTSDLLVAGAVTRTDRLLGTVTKHGTLGADLLPFGACYRSEVMAIAERLDVPASSPAGFESSPTDAERLGVDHATLDTVLVGLVEKEESPAAVAERVGVDTATAERVADWVAATAHKRRPPKVPDYSHESH</sequence>
<dbReference type="GO" id="GO:0004359">
    <property type="term" value="F:glutaminase activity"/>
    <property type="evidence" value="ECO:0007669"/>
    <property type="project" value="InterPro"/>
</dbReference>
<evidence type="ECO:0000313" key="9">
    <source>
        <dbReference type="EMBL" id="RNJ25876.1"/>
    </source>
</evidence>
<dbReference type="Pfam" id="PF02540">
    <property type="entry name" value="NAD_synthase"/>
    <property type="match status" value="1"/>
</dbReference>
<dbReference type="InterPro" id="IPR022310">
    <property type="entry name" value="NAD/GMP_synthase"/>
</dbReference>
<evidence type="ECO:0000256" key="5">
    <source>
        <dbReference type="ARBA" id="ARBA00023027"/>
    </source>
</evidence>
<protein>
    <recommendedName>
        <fullName evidence="7">NH(3)-dependent NAD(+) synthetase</fullName>
        <ecNumber evidence="7">6.3.1.5</ecNumber>
    </recommendedName>
</protein>
<dbReference type="GO" id="GO:0009435">
    <property type="term" value="P:NAD+ biosynthetic process"/>
    <property type="evidence" value="ECO:0007669"/>
    <property type="project" value="InterPro"/>
</dbReference>
<feature type="domain" description="NAD/GMP synthase" evidence="8">
    <location>
        <begin position="19"/>
        <end position="258"/>
    </location>
</feature>
<proteinExistence type="inferred from homology"/>
<evidence type="ECO:0000256" key="1">
    <source>
        <dbReference type="ARBA" id="ARBA00004790"/>
    </source>
</evidence>
<dbReference type="InterPro" id="IPR003694">
    <property type="entry name" value="NAD_synthase"/>
</dbReference>
<evidence type="ECO:0000313" key="10">
    <source>
        <dbReference type="Proteomes" id="UP000270581"/>
    </source>
</evidence>
<name>A0AAJ4R743_9EURY</name>
<evidence type="ECO:0000256" key="4">
    <source>
        <dbReference type="ARBA" id="ARBA00022840"/>
    </source>
</evidence>
<dbReference type="AlphaFoldDB" id="A0AAJ4R743"/>
<dbReference type="GO" id="GO:0003952">
    <property type="term" value="F:NAD+ synthase (glutamine-hydrolyzing) activity"/>
    <property type="evidence" value="ECO:0007669"/>
    <property type="project" value="InterPro"/>
</dbReference>
<keyword evidence="2 6" id="KW-0436">Ligase</keyword>
<comment type="catalytic activity">
    <reaction evidence="7">
        <text>deamido-NAD(+) + NH4(+) + ATP = AMP + diphosphate + NAD(+) + H(+)</text>
        <dbReference type="Rhea" id="RHEA:21188"/>
        <dbReference type="ChEBI" id="CHEBI:15378"/>
        <dbReference type="ChEBI" id="CHEBI:28938"/>
        <dbReference type="ChEBI" id="CHEBI:30616"/>
        <dbReference type="ChEBI" id="CHEBI:33019"/>
        <dbReference type="ChEBI" id="CHEBI:57540"/>
        <dbReference type="ChEBI" id="CHEBI:58437"/>
        <dbReference type="ChEBI" id="CHEBI:456215"/>
        <dbReference type="EC" id="6.3.1.5"/>
    </reaction>
</comment>
<evidence type="ECO:0000256" key="3">
    <source>
        <dbReference type="ARBA" id="ARBA00022741"/>
    </source>
</evidence>
<dbReference type="EC" id="6.3.1.5" evidence="7"/>
<keyword evidence="5 6" id="KW-0520">NAD</keyword>
<dbReference type="Gene3D" id="3.40.50.620">
    <property type="entry name" value="HUPs"/>
    <property type="match status" value="1"/>
</dbReference>
<evidence type="ECO:0000259" key="8">
    <source>
        <dbReference type="Pfam" id="PF02540"/>
    </source>
</evidence>
<evidence type="ECO:0000256" key="6">
    <source>
        <dbReference type="RuleBase" id="RU003811"/>
    </source>
</evidence>
<keyword evidence="10" id="KW-1185">Reference proteome</keyword>
<keyword evidence="3 6" id="KW-0547">Nucleotide-binding</keyword>
<comment type="pathway">
    <text evidence="1">Cofactor biosynthesis; NAD(+) biosynthesis.</text>
</comment>
<dbReference type="GO" id="GO:0005737">
    <property type="term" value="C:cytoplasm"/>
    <property type="evidence" value="ECO:0007669"/>
    <property type="project" value="InterPro"/>
</dbReference>
<reference evidence="9 10" key="1">
    <citation type="submission" date="2018-11" db="EMBL/GenBank/DDBJ databases">
        <title>Genome sequences of Natronomonas sp. CBA1133.</title>
        <authorList>
            <person name="Roh S.W."/>
            <person name="Cha I.-T."/>
        </authorList>
    </citation>
    <scope>NUCLEOTIDE SEQUENCE [LARGE SCALE GENOMIC DNA]</scope>
    <source>
        <strain evidence="9 10">CBA1133</strain>
    </source>
</reference>
<dbReference type="SUPFAM" id="SSF52402">
    <property type="entry name" value="Adenine nucleotide alpha hydrolases-like"/>
    <property type="match status" value="1"/>
</dbReference>
<comment type="caution">
    <text evidence="9">The sequence shown here is derived from an EMBL/GenBank/DDBJ whole genome shotgun (WGS) entry which is preliminary data.</text>
</comment>
<gene>
    <name evidence="9" type="primary">nadE</name>
    <name evidence="9" type="ORF">Nmn1133_03685</name>
</gene>
<evidence type="ECO:0000256" key="7">
    <source>
        <dbReference type="RuleBase" id="RU003812"/>
    </source>
</evidence>
<comment type="similarity">
    <text evidence="6">Belongs to the NAD synthetase family.</text>
</comment>
<dbReference type="CDD" id="cd00553">
    <property type="entry name" value="NAD_synthase"/>
    <property type="match status" value="1"/>
</dbReference>
<dbReference type="RefSeq" id="WP_123123863.1">
    <property type="nucleotide sequence ID" value="NZ_RJJC01000001.1"/>
</dbReference>
<dbReference type="Proteomes" id="UP000270581">
    <property type="component" value="Unassembled WGS sequence"/>
</dbReference>
<dbReference type="InterPro" id="IPR014729">
    <property type="entry name" value="Rossmann-like_a/b/a_fold"/>
</dbReference>
<dbReference type="EMBL" id="RJJC01000001">
    <property type="protein sequence ID" value="RNJ25876.1"/>
    <property type="molecule type" value="Genomic_DNA"/>
</dbReference>
<dbReference type="GO" id="GO:0005524">
    <property type="term" value="F:ATP binding"/>
    <property type="evidence" value="ECO:0007669"/>
    <property type="project" value="UniProtKB-KW"/>
</dbReference>
<keyword evidence="4 6" id="KW-0067">ATP-binding</keyword>
<dbReference type="NCBIfam" id="TIGR00552">
    <property type="entry name" value="nadE"/>
    <property type="match status" value="1"/>
</dbReference>
<dbReference type="PANTHER" id="PTHR23090:SF9">
    <property type="entry name" value="GLUTAMINE-DEPENDENT NAD(+) SYNTHETASE"/>
    <property type="match status" value="1"/>
</dbReference>
<accession>A0AAJ4R743</accession>